<evidence type="ECO:0008006" key="5">
    <source>
        <dbReference type="Google" id="ProtNLM"/>
    </source>
</evidence>
<dbReference type="AlphaFoldDB" id="A0A444ZE04"/>
<dbReference type="SUPFAM" id="SSF53098">
    <property type="entry name" value="Ribonuclease H-like"/>
    <property type="match status" value="1"/>
</dbReference>
<dbReference type="STRING" id="3818.A0A444ZE04"/>
<protein>
    <recommendedName>
        <fullName evidence="5">hAT-like transposase RNase-H fold domain-containing protein</fullName>
    </recommendedName>
</protein>
<proteinExistence type="predicted"/>
<dbReference type="Proteomes" id="UP000289738">
    <property type="component" value="Chromosome B04"/>
</dbReference>
<dbReference type="EMBL" id="SDMP01000014">
    <property type="protein sequence ID" value="RYR12358.1"/>
    <property type="molecule type" value="Genomic_DNA"/>
</dbReference>
<evidence type="ECO:0000259" key="1">
    <source>
        <dbReference type="Pfam" id="PF05699"/>
    </source>
</evidence>
<evidence type="ECO:0000313" key="3">
    <source>
        <dbReference type="EMBL" id="RYR12358.1"/>
    </source>
</evidence>
<evidence type="ECO:0000259" key="2">
    <source>
        <dbReference type="Pfam" id="PF14372"/>
    </source>
</evidence>
<dbReference type="InterPro" id="IPR025525">
    <property type="entry name" value="hAT-like_transposase_RNase-H"/>
</dbReference>
<reference evidence="3 4" key="1">
    <citation type="submission" date="2019-01" db="EMBL/GenBank/DDBJ databases">
        <title>Sequencing of cultivated peanut Arachis hypogaea provides insights into genome evolution and oil improvement.</title>
        <authorList>
            <person name="Chen X."/>
        </authorList>
    </citation>
    <scope>NUCLEOTIDE SEQUENCE [LARGE SCALE GENOMIC DNA]</scope>
    <source>
        <strain evidence="4">cv. Fuhuasheng</strain>
        <tissue evidence="3">Leaves</tissue>
    </source>
</reference>
<gene>
    <name evidence="3" type="ORF">Ahy_B04g069894</name>
</gene>
<sequence length="302" mass="34973">MRCCAHILNLIVKDGLKEIDDSITRIRNAVKYVKSSPMRCESFKACIERESINYKGLVSLDVETRWNSTYLMLEAALKLRAAFDLLELQDDKHINEMSKSYGVPTDDDWTYAESILPFLKIFYDATLRISGSLYVTSNKYMKEVFSIGRKIKLHCENTDLSIRLMASKMQKKYDKYWGTPNVINMLLLIAIVLDPCHKLDFVNWILDETFGVEKGGELKSKLFTCLNSLYNHYQGKEDESQSNQDAMINEEDEDDILNIYLQSTGRDSDAKSELDRYLKEDCEPRNKSAELDILGWWKENST</sequence>
<dbReference type="Pfam" id="PF14372">
    <property type="entry name" value="hAT-like_RNase-H"/>
    <property type="match status" value="1"/>
</dbReference>
<feature type="domain" description="hAT-like transposase RNase-H fold" evidence="2">
    <location>
        <begin position="130"/>
        <end position="233"/>
    </location>
</feature>
<dbReference type="Pfam" id="PF05699">
    <property type="entry name" value="Dimer_Tnp_hAT"/>
    <property type="match status" value="1"/>
</dbReference>
<dbReference type="GO" id="GO:0003677">
    <property type="term" value="F:DNA binding"/>
    <property type="evidence" value="ECO:0007669"/>
    <property type="project" value="InterPro"/>
</dbReference>
<dbReference type="PANTHER" id="PTHR23272:SF184">
    <property type="entry name" value="OS03G0311250 PROTEIN"/>
    <property type="match status" value="1"/>
</dbReference>
<dbReference type="GO" id="GO:0046983">
    <property type="term" value="F:protein dimerization activity"/>
    <property type="evidence" value="ECO:0007669"/>
    <property type="project" value="InterPro"/>
</dbReference>
<accession>A0A444ZE04</accession>
<comment type="caution">
    <text evidence="3">The sequence shown here is derived from an EMBL/GenBank/DDBJ whole genome shotgun (WGS) entry which is preliminary data.</text>
</comment>
<organism evidence="3 4">
    <name type="scientific">Arachis hypogaea</name>
    <name type="common">Peanut</name>
    <dbReference type="NCBI Taxonomy" id="3818"/>
    <lineage>
        <taxon>Eukaryota</taxon>
        <taxon>Viridiplantae</taxon>
        <taxon>Streptophyta</taxon>
        <taxon>Embryophyta</taxon>
        <taxon>Tracheophyta</taxon>
        <taxon>Spermatophyta</taxon>
        <taxon>Magnoliopsida</taxon>
        <taxon>eudicotyledons</taxon>
        <taxon>Gunneridae</taxon>
        <taxon>Pentapetalae</taxon>
        <taxon>rosids</taxon>
        <taxon>fabids</taxon>
        <taxon>Fabales</taxon>
        <taxon>Fabaceae</taxon>
        <taxon>Papilionoideae</taxon>
        <taxon>50 kb inversion clade</taxon>
        <taxon>dalbergioids sensu lato</taxon>
        <taxon>Dalbergieae</taxon>
        <taxon>Pterocarpus clade</taxon>
        <taxon>Arachis</taxon>
    </lineage>
</organism>
<evidence type="ECO:0000313" key="4">
    <source>
        <dbReference type="Proteomes" id="UP000289738"/>
    </source>
</evidence>
<feature type="domain" description="HAT C-terminal dimerisation" evidence="1">
    <location>
        <begin position="273"/>
        <end position="301"/>
    </location>
</feature>
<keyword evidence="4" id="KW-1185">Reference proteome</keyword>
<dbReference type="InterPro" id="IPR008906">
    <property type="entry name" value="HATC_C_dom"/>
</dbReference>
<name>A0A444ZE04_ARAHY</name>
<dbReference type="InterPro" id="IPR012337">
    <property type="entry name" value="RNaseH-like_sf"/>
</dbReference>
<dbReference type="PANTHER" id="PTHR23272">
    <property type="entry name" value="BED FINGER-RELATED"/>
    <property type="match status" value="1"/>
</dbReference>